<name>A0A8X6XWL2_9ARAC</name>
<dbReference type="AlphaFoldDB" id="A0A8X6XWL2"/>
<feature type="signal peptide" evidence="1">
    <location>
        <begin position="1"/>
        <end position="22"/>
    </location>
</feature>
<evidence type="ECO:0000256" key="1">
    <source>
        <dbReference type="SAM" id="SignalP"/>
    </source>
</evidence>
<feature type="chain" id="PRO_5036502696" evidence="1">
    <location>
        <begin position="23"/>
        <end position="102"/>
    </location>
</feature>
<keyword evidence="3" id="KW-1185">Reference proteome</keyword>
<evidence type="ECO:0000313" key="3">
    <source>
        <dbReference type="Proteomes" id="UP000886998"/>
    </source>
</evidence>
<dbReference type="EMBL" id="BMAV01013351">
    <property type="protein sequence ID" value="GFY60939.1"/>
    <property type="molecule type" value="Genomic_DNA"/>
</dbReference>
<evidence type="ECO:0000313" key="2">
    <source>
        <dbReference type="EMBL" id="GFY60939.1"/>
    </source>
</evidence>
<accession>A0A8X6XWL2</accession>
<reference evidence="2" key="1">
    <citation type="submission" date="2020-08" db="EMBL/GenBank/DDBJ databases">
        <title>Multicomponent nature underlies the extraordinary mechanical properties of spider dragline silk.</title>
        <authorList>
            <person name="Kono N."/>
            <person name="Nakamura H."/>
            <person name="Mori M."/>
            <person name="Yoshida Y."/>
            <person name="Ohtoshi R."/>
            <person name="Malay A.D."/>
            <person name="Moran D.A.P."/>
            <person name="Tomita M."/>
            <person name="Numata K."/>
            <person name="Arakawa K."/>
        </authorList>
    </citation>
    <scope>NUCLEOTIDE SEQUENCE</scope>
</reference>
<comment type="caution">
    <text evidence="2">The sequence shown here is derived from an EMBL/GenBank/DDBJ whole genome shotgun (WGS) entry which is preliminary data.</text>
</comment>
<sequence>MSPIQVWLFYFIFLSSAPPAAAFVVAMTTSLNEWSHRSLVEKNILIGVEERERDVEKLPLRVVPLSCNSYHLKPWKFFTVRFGFGPIVVGGIFGSDFISLGE</sequence>
<dbReference type="Proteomes" id="UP000886998">
    <property type="component" value="Unassembled WGS sequence"/>
</dbReference>
<organism evidence="2 3">
    <name type="scientific">Trichonephila inaurata madagascariensis</name>
    <dbReference type="NCBI Taxonomy" id="2747483"/>
    <lineage>
        <taxon>Eukaryota</taxon>
        <taxon>Metazoa</taxon>
        <taxon>Ecdysozoa</taxon>
        <taxon>Arthropoda</taxon>
        <taxon>Chelicerata</taxon>
        <taxon>Arachnida</taxon>
        <taxon>Araneae</taxon>
        <taxon>Araneomorphae</taxon>
        <taxon>Entelegynae</taxon>
        <taxon>Araneoidea</taxon>
        <taxon>Nephilidae</taxon>
        <taxon>Trichonephila</taxon>
        <taxon>Trichonephila inaurata</taxon>
    </lineage>
</organism>
<proteinExistence type="predicted"/>
<protein>
    <submittedName>
        <fullName evidence="2">Uncharacterized protein</fullName>
    </submittedName>
</protein>
<keyword evidence="1" id="KW-0732">Signal</keyword>
<gene>
    <name evidence="2" type="ORF">TNIN_238421</name>
</gene>